<dbReference type="Proteomes" id="UP000015241">
    <property type="component" value="Unassembled WGS sequence"/>
</dbReference>
<keyword evidence="1" id="KW-0479">Metal-binding</keyword>
<feature type="domain" description="C2H2-type" evidence="2">
    <location>
        <begin position="75"/>
        <end position="102"/>
    </location>
</feature>
<dbReference type="PROSITE" id="PS50157">
    <property type="entry name" value="ZINC_FINGER_C2H2_2"/>
    <property type="match status" value="1"/>
</dbReference>
<protein>
    <recommendedName>
        <fullName evidence="2">C2H2-type domain-containing protein</fullName>
    </recommendedName>
</protein>
<organism evidence="3 4">
    <name type="scientific">Fomitopsis schrenkii</name>
    <name type="common">Brown rot fungus</name>
    <dbReference type="NCBI Taxonomy" id="2126942"/>
    <lineage>
        <taxon>Eukaryota</taxon>
        <taxon>Fungi</taxon>
        <taxon>Dikarya</taxon>
        <taxon>Basidiomycota</taxon>
        <taxon>Agaricomycotina</taxon>
        <taxon>Agaricomycetes</taxon>
        <taxon>Polyporales</taxon>
        <taxon>Fomitopsis</taxon>
    </lineage>
</organism>
<dbReference type="STRING" id="743788.S8FA43"/>
<dbReference type="InterPro" id="IPR036236">
    <property type="entry name" value="Znf_C2H2_sf"/>
</dbReference>
<accession>S8FA43</accession>
<name>S8FA43_FOMSC</name>
<evidence type="ECO:0000313" key="4">
    <source>
        <dbReference type="Proteomes" id="UP000015241"/>
    </source>
</evidence>
<dbReference type="OrthoDB" id="2749818at2759"/>
<evidence type="ECO:0000259" key="2">
    <source>
        <dbReference type="PROSITE" id="PS50157"/>
    </source>
</evidence>
<dbReference type="AlphaFoldDB" id="S8FA43"/>
<reference evidence="3 4" key="1">
    <citation type="journal article" date="2012" name="Science">
        <title>The Paleozoic origin of enzymatic lignin decomposition reconstructed from 31 fungal genomes.</title>
        <authorList>
            <person name="Floudas D."/>
            <person name="Binder M."/>
            <person name="Riley R."/>
            <person name="Barry K."/>
            <person name="Blanchette R.A."/>
            <person name="Henrissat B."/>
            <person name="Martinez A.T."/>
            <person name="Otillar R."/>
            <person name="Spatafora J.W."/>
            <person name="Yadav J.S."/>
            <person name="Aerts A."/>
            <person name="Benoit I."/>
            <person name="Boyd A."/>
            <person name="Carlson A."/>
            <person name="Copeland A."/>
            <person name="Coutinho P.M."/>
            <person name="de Vries R.P."/>
            <person name="Ferreira P."/>
            <person name="Findley K."/>
            <person name="Foster B."/>
            <person name="Gaskell J."/>
            <person name="Glotzer D."/>
            <person name="Gorecki P."/>
            <person name="Heitman J."/>
            <person name="Hesse C."/>
            <person name="Hori C."/>
            <person name="Igarashi K."/>
            <person name="Jurgens J.A."/>
            <person name="Kallen N."/>
            <person name="Kersten P."/>
            <person name="Kohler A."/>
            <person name="Kuees U."/>
            <person name="Kumar T.K.A."/>
            <person name="Kuo A."/>
            <person name="LaButti K."/>
            <person name="Larrondo L.F."/>
            <person name="Lindquist E."/>
            <person name="Ling A."/>
            <person name="Lombard V."/>
            <person name="Lucas S."/>
            <person name="Lundell T."/>
            <person name="Martin R."/>
            <person name="McLaughlin D.J."/>
            <person name="Morgenstern I."/>
            <person name="Morin E."/>
            <person name="Murat C."/>
            <person name="Nagy L.G."/>
            <person name="Nolan M."/>
            <person name="Ohm R.A."/>
            <person name="Patyshakuliyeva A."/>
            <person name="Rokas A."/>
            <person name="Ruiz-Duenas F.J."/>
            <person name="Sabat G."/>
            <person name="Salamov A."/>
            <person name="Samejima M."/>
            <person name="Schmutz J."/>
            <person name="Slot J.C."/>
            <person name="St John F."/>
            <person name="Stenlid J."/>
            <person name="Sun H."/>
            <person name="Sun S."/>
            <person name="Syed K."/>
            <person name="Tsang A."/>
            <person name="Wiebenga A."/>
            <person name="Young D."/>
            <person name="Pisabarro A."/>
            <person name="Eastwood D.C."/>
            <person name="Martin F."/>
            <person name="Cullen D."/>
            <person name="Grigoriev I.V."/>
            <person name="Hibbett D.S."/>
        </authorList>
    </citation>
    <scope>NUCLEOTIDE SEQUENCE</scope>
    <source>
        <strain evidence="4">FP-58527</strain>
    </source>
</reference>
<dbReference type="HOGENOM" id="CLU_126337_3_0_1"/>
<evidence type="ECO:0000313" key="3">
    <source>
        <dbReference type="EMBL" id="EPS98485.1"/>
    </source>
</evidence>
<dbReference type="Gene3D" id="3.30.160.60">
    <property type="entry name" value="Classic Zinc Finger"/>
    <property type="match status" value="1"/>
</dbReference>
<sequence length="117" mass="12690">MFGPQGCTHPLVDTSTRALKEHLEKYHSAELDRNGDGQYKCHWRLGAGSECEGYLSGTLGLAKHIARVHLRTGAVCCDFCGSPFSRPDALERHLLRTCKEKPATAQGETGGAYVTGT</sequence>
<keyword evidence="4" id="KW-1185">Reference proteome</keyword>
<keyword evidence="1" id="KW-0863">Zinc-finger</keyword>
<dbReference type="GO" id="GO:0008270">
    <property type="term" value="F:zinc ion binding"/>
    <property type="evidence" value="ECO:0007669"/>
    <property type="project" value="UniProtKB-KW"/>
</dbReference>
<dbReference type="EMBL" id="KE504165">
    <property type="protein sequence ID" value="EPS98485.1"/>
    <property type="molecule type" value="Genomic_DNA"/>
</dbReference>
<evidence type="ECO:0000256" key="1">
    <source>
        <dbReference type="PROSITE-ProRule" id="PRU00042"/>
    </source>
</evidence>
<dbReference type="SUPFAM" id="SSF57667">
    <property type="entry name" value="beta-beta-alpha zinc fingers"/>
    <property type="match status" value="1"/>
</dbReference>
<dbReference type="InterPro" id="IPR013087">
    <property type="entry name" value="Znf_C2H2_type"/>
</dbReference>
<proteinExistence type="predicted"/>
<keyword evidence="1" id="KW-0862">Zinc</keyword>
<gene>
    <name evidence="3" type="ORF">FOMPIDRAFT_1126550</name>
</gene>
<dbReference type="InParanoid" id="S8FA43"/>